<sequence>MLNCGVRIADVEAVHQMGVSSKSRKDMGECGCIEPLSKMLDGNAAEEKESVAKALPTFMLYAGNRKIFRRDERGIVSEVQLLDPSIKNLDRKYPVAVLAALAHSSICRKQMVAAGACVHLQKLVEMDIEGAKKLLDSLGRGKFWCVFARA</sequence>
<evidence type="ECO:0000313" key="1">
    <source>
        <dbReference type="EMBL" id="KAK2662035.1"/>
    </source>
</evidence>
<protein>
    <submittedName>
        <fullName evidence="1">Uncharacterized protein</fullName>
    </submittedName>
</protein>
<proteinExistence type="predicted"/>
<evidence type="ECO:0000313" key="2">
    <source>
        <dbReference type="Proteomes" id="UP001280121"/>
    </source>
</evidence>
<dbReference type="EMBL" id="JANJYI010000001">
    <property type="protein sequence ID" value="KAK2662035.1"/>
    <property type="molecule type" value="Genomic_DNA"/>
</dbReference>
<keyword evidence="2" id="KW-1185">Reference proteome</keyword>
<dbReference type="Gene3D" id="1.25.10.10">
    <property type="entry name" value="Leucine-rich Repeat Variant"/>
    <property type="match status" value="1"/>
</dbReference>
<dbReference type="Proteomes" id="UP001280121">
    <property type="component" value="Unassembled WGS sequence"/>
</dbReference>
<reference evidence="1" key="1">
    <citation type="journal article" date="2023" name="Plant J.">
        <title>Genome sequences and population genomics provide insights into the demographic history, inbreeding, and mutation load of two 'living fossil' tree species of Dipteronia.</title>
        <authorList>
            <person name="Feng Y."/>
            <person name="Comes H.P."/>
            <person name="Chen J."/>
            <person name="Zhu S."/>
            <person name="Lu R."/>
            <person name="Zhang X."/>
            <person name="Li P."/>
            <person name="Qiu J."/>
            <person name="Olsen K.M."/>
            <person name="Qiu Y."/>
        </authorList>
    </citation>
    <scope>NUCLEOTIDE SEQUENCE</scope>
    <source>
        <strain evidence="1">KIB01</strain>
    </source>
</reference>
<gene>
    <name evidence="1" type="ORF">Ddye_000609</name>
</gene>
<organism evidence="1 2">
    <name type="scientific">Dipteronia dyeriana</name>
    <dbReference type="NCBI Taxonomy" id="168575"/>
    <lineage>
        <taxon>Eukaryota</taxon>
        <taxon>Viridiplantae</taxon>
        <taxon>Streptophyta</taxon>
        <taxon>Embryophyta</taxon>
        <taxon>Tracheophyta</taxon>
        <taxon>Spermatophyta</taxon>
        <taxon>Magnoliopsida</taxon>
        <taxon>eudicotyledons</taxon>
        <taxon>Gunneridae</taxon>
        <taxon>Pentapetalae</taxon>
        <taxon>rosids</taxon>
        <taxon>malvids</taxon>
        <taxon>Sapindales</taxon>
        <taxon>Sapindaceae</taxon>
        <taxon>Hippocastanoideae</taxon>
        <taxon>Acereae</taxon>
        <taxon>Dipteronia</taxon>
    </lineage>
</organism>
<dbReference type="InterPro" id="IPR011989">
    <property type="entry name" value="ARM-like"/>
</dbReference>
<dbReference type="PANTHER" id="PTHR46043:SF13">
    <property type="entry name" value="ARM REPEAT SUPERFAMILY PROTEIN"/>
    <property type="match status" value="1"/>
</dbReference>
<dbReference type="AlphaFoldDB" id="A0AAE0CSI9"/>
<dbReference type="PANTHER" id="PTHR46043">
    <property type="entry name" value="ARM REPEAT SUPERFAMILY PROTEIN"/>
    <property type="match status" value="1"/>
</dbReference>
<comment type="caution">
    <text evidence="1">The sequence shown here is derived from an EMBL/GenBank/DDBJ whole genome shotgun (WGS) entry which is preliminary data.</text>
</comment>
<accession>A0AAE0CSI9</accession>
<name>A0AAE0CSI9_9ROSI</name>